<name>A0A2A4EP49_9BURK</name>
<dbReference type="Proteomes" id="UP000218022">
    <property type="component" value="Unassembled WGS sequence"/>
</dbReference>
<reference evidence="2 3" key="1">
    <citation type="submission" date="2017-01" db="EMBL/GenBank/DDBJ databases">
        <title>Whole-Genome Shotgun Sequencing of Two beta-Proteobacterial Species in Search of the Bulgecin Biosynthetic Cluster.</title>
        <authorList>
            <person name="Horsman M.E."/>
            <person name="Marous D.R."/>
            <person name="Li R."/>
            <person name="Oliver R.A."/>
            <person name="Byun B."/>
            <person name="Emrich S.J."/>
            <person name="Boggess B."/>
            <person name="Townsend C.A."/>
            <person name="Mobashery S."/>
        </authorList>
    </citation>
    <scope>NUCLEOTIDE SEQUENCE [LARGE SCALE GENOMIC DNA]</scope>
    <source>
        <strain evidence="2 3">ATCC 31363</strain>
    </source>
</reference>
<organism evidence="2 3">
    <name type="scientific">Paraburkholderia acidicola</name>
    <dbReference type="NCBI Taxonomy" id="1912599"/>
    <lineage>
        <taxon>Bacteria</taxon>
        <taxon>Pseudomonadati</taxon>
        <taxon>Pseudomonadota</taxon>
        <taxon>Betaproteobacteria</taxon>
        <taxon>Burkholderiales</taxon>
        <taxon>Burkholderiaceae</taxon>
        <taxon>Paraburkholderia</taxon>
    </lineage>
</organism>
<dbReference type="AlphaFoldDB" id="A0A2A4EP49"/>
<evidence type="ECO:0000313" key="2">
    <source>
        <dbReference type="EMBL" id="PCE22192.1"/>
    </source>
</evidence>
<proteinExistence type="predicted"/>
<feature type="signal peptide" evidence="1">
    <location>
        <begin position="1"/>
        <end position="25"/>
    </location>
</feature>
<evidence type="ECO:0000313" key="3">
    <source>
        <dbReference type="Proteomes" id="UP000218022"/>
    </source>
</evidence>
<protein>
    <submittedName>
        <fullName evidence="2">Uncharacterized protein</fullName>
    </submittedName>
</protein>
<evidence type="ECO:0000256" key="1">
    <source>
        <dbReference type="SAM" id="SignalP"/>
    </source>
</evidence>
<sequence length="157" mass="16728">MKSMRLIAFLFTGCVVAMLPYRASAQDVPNVLLEVSVNGAVYKGEAEWDATGASAAAAATQFINQNILHVPHGGSVQLKVELVSTNGQKIDVTADPSMHYSAVTDWNLGVSGTGLVTQKANAGYTQANLANDRNGQIIVWYKSGNILGYNSIQLKID</sequence>
<dbReference type="EMBL" id="MTZV01000006">
    <property type="protein sequence ID" value="PCE22192.1"/>
    <property type="molecule type" value="Genomic_DNA"/>
</dbReference>
<gene>
    <name evidence="2" type="ORF">BWP39_21190</name>
</gene>
<keyword evidence="1" id="KW-0732">Signal</keyword>
<feature type="chain" id="PRO_5012020007" evidence="1">
    <location>
        <begin position="26"/>
        <end position="157"/>
    </location>
</feature>
<accession>A0A2A4EP49</accession>
<comment type="caution">
    <text evidence="2">The sequence shown here is derived from an EMBL/GenBank/DDBJ whole genome shotgun (WGS) entry which is preliminary data.</text>
</comment>